<dbReference type="Proteomes" id="UP000283509">
    <property type="component" value="Unassembled WGS sequence"/>
</dbReference>
<keyword evidence="2" id="KW-1185">Reference proteome</keyword>
<reference evidence="1 2" key="1">
    <citation type="submission" date="2018-04" db="EMBL/GenBank/DDBJ databases">
        <authorList>
            <person name="Zhang X."/>
            <person name="Yuan J."/>
            <person name="Li F."/>
            <person name="Xiang J."/>
        </authorList>
    </citation>
    <scope>NUCLEOTIDE SEQUENCE [LARGE SCALE GENOMIC DNA]</scope>
    <source>
        <tissue evidence="1">Muscle</tissue>
    </source>
</reference>
<protein>
    <submittedName>
        <fullName evidence="1">Uncharacterized protein</fullName>
    </submittedName>
</protein>
<organism evidence="1 2">
    <name type="scientific">Penaeus vannamei</name>
    <name type="common">Whiteleg shrimp</name>
    <name type="synonym">Litopenaeus vannamei</name>
    <dbReference type="NCBI Taxonomy" id="6689"/>
    <lineage>
        <taxon>Eukaryota</taxon>
        <taxon>Metazoa</taxon>
        <taxon>Ecdysozoa</taxon>
        <taxon>Arthropoda</taxon>
        <taxon>Crustacea</taxon>
        <taxon>Multicrustacea</taxon>
        <taxon>Malacostraca</taxon>
        <taxon>Eumalacostraca</taxon>
        <taxon>Eucarida</taxon>
        <taxon>Decapoda</taxon>
        <taxon>Dendrobranchiata</taxon>
        <taxon>Penaeoidea</taxon>
        <taxon>Penaeidae</taxon>
        <taxon>Penaeus</taxon>
    </lineage>
</organism>
<dbReference type="EMBL" id="QCYY01003799">
    <property type="protein sequence ID" value="ROT62160.1"/>
    <property type="molecule type" value="Genomic_DNA"/>
</dbReference>
<comment type="caution">
    <text evidence="1">The sequence shown here is derived from an EMBL/GenBank/DDBJ whole genome shotgun (WGS) entry which is preliminary data.</text>
</comment>
<name>A0A423SDB8_PENVA</name>
<reference evidence="1 2" key="2">
    <citation type="submission" date="2019-01" db="EMBL/GenBank/DDBJ databases">
        <title>The decoding of complex shrimp genome reveals the adaptation for benthos swimmer, frequently molting mechanism and breeding impact on genome.</title>
        <authorList>
            <person name="Sun Y."/>
            <person name="Gao Y."/>
            <person name="Yu Y."/>
        </authorList>
    </citation>
    <scope>NUCLEOTIDE SEQUENCE [LARGE SCALE GENOMIC DNA]</scope>
    <source>
        <tissue evidence="1">Muscle</tissue>
    </source>
</reference>
<sequence>MNNGCFAERYTAVGDFTCKQLNYLIGVSEHLSSSLNDSDIDEGLVTEDVEKFSAVFWSLEATVEILNRFALKYKATRNLLEIPCDMLDIAVEKELFCSQDNMPLGCLSCVLREPHKNGMCGWLYQGYVEGQQYLNSLAVGSSGGINPTESTISVVSSKTYTDLETGNTGSLSSTGFAAESTHTFPSYVTGTQDASLPPSLRLVAIIDCTRSQQLPEDQAVRRLNDLNTNLLRYASDVETGLTFTGDATRILKALERLWHPDASKRFRRSAKDETEPLHRSRRHEHCQVNMNDDMIALLDRFQADLYVWTKNISRKDSLFEATCSLSRMSLVTTTRASFAGLDRRDTDAAVSTKLRNVRAKCLVVESSLSEKKTKLGKVLENISTALRNIAIVDEVRVCL</sequence>
<gene>
    <name evidence="1" type="ORF">C7M84_020009</name>
</gene>
<evidence type="ECO:0000313" key="2">
    <source>
        <dbReference type="Proteomes" id="UP000283509"/>
    </source>
</evidence>
<dbReference type="AlphaFoldDB" id="A0A423SDB8"/>
<dbReference type="OrthoDB" id="10340113at2759"/>
<accession>A0A423SDB8</accession>
<evidence type="ECO:0000313" key="1">
    <source>
        <dbReference type="EMBL" id="ROT62160.1"/>
    </source>
</evidence>
<proteinExistence type="predicted"/>